<accession>A0A840SVI8</accession>
<evidence type="ECO:0000313" key="2">
    <source>
        <dbReference type="EMBL" id="MBB5223171.1"/>
    </source>
</evidence>
<sequence length="189" mass="19331">MNRLAALVVAGALASTAPAKAFDFAPGDYVPLPAGTTIFAGYLQGARSTEFRLDGVGSVPDSKLGTVVGIARFVHYTPLAGGAAEFQVIAPFGRINSAKIGGTDLPVDDGIADVTVAAGYWPVVADPYYGTTIGGTFYVTLPTGAYDFGKVSLGSGTITFTPQIGLVQGLGPKLFLDAGIDAAFALDHR</sequence>
<proteinExistence type="predicted"/>
<keyword evidence="3" id="KW-1185">Reference proteome</keyword>
<dbReference type="Pfam" id="PF13557">
    <property type="entry name" value="Phenol_MetA_deg"/>
    <property type="match status" value="1"/>
</dbReference>
<dbReference type="InterPro" id="IPR025737">
    <property type="entry name" value="FApF"/>
</dbReference>
<comment type="caution">
    <text evidence="2">The sequence shown here is derived from an EMBL/GenBank/DDBJ whole genome shotgun (WGS) entry which is preliminary data.</text>
</comment>
<protein>
    <recommendedName>
        <fullName evidence="4">OmpW family protein</fullName>
    </recommendedName>
</protein>
<evidence type="ECO:0008006" key="4">
    <source>
        <dbReference type="Google" id="ProtNLM"/>
    </source>
</evidence>
<evidence type="ECO:0000256" key="1">
    <source>
        <dbReference type="SAM" id="SignalP"/>
    </source>
</evidence>
<gene>
    <name evidence="2" type="ORF">HNP73_003118</name>
</gene>
<reference evidence="2 3" key="1">
    <citation type="submission" date="2020-08" db="EMBL/GenBank/DDBJ databases">
        <title>Genomic Encyclopedia of Type Strains, Phase IV (KMG-IV): sequencing the most valuable type-strain genomes for metagenomic binning, comparative biology and taxonomic classification.</title>
        <authorList>
            <person name="Goeker M."/>
        </authorList>
    </citation>
    <scope>NUCLEOTIDE SEQUENCE [LARGE SCALE GENOMIC DNA]</scope>
    <source>
        <strain evidence="2 3">DSM 101730</strain>
    </source>
</reference>
<keyword evidence="1" id="KW-0732">Signal</keyword>
<dbReference type="EMBL" id="JACHFM010000003">
    <property type="protein sequence ID" value="MBB5223171.1"/>
    <property type="molecule type" value="Genomic_DNA"/>
</dbReference>
<evidence type="ECO:0000313" key="3">
    <source>
        <dbReference type="Proteomes" id="UP000549457"/>
    </source>
</evidence>
<feature type="chain" id="PRO_5032403464" description="OmpW family protein" evidence="1">
    <location>
        <begin position="22"/>
        <end position="189"/>
    </location>
</feature>
<dbReference type="Proteomes" id="UP000549457">
    <property type="component" value="Unassembled WGS sequence"/>
</dbReference>
<name>A0A840SVI8_9RHOB</name>
<dbReference type="RefSeq" id="WP_184151550.1">
    <property type="nucleotide sequence ID" value="NZ_JACHFM010000003.1"/>
</dbReference>
<organism evidence="2 3">
    <name type="scientific">Amaricoccus macauensis</name>
    <dbReference type="NCBI Taxonomy" id="57001"/>
    <lineage>
        <taxon>Bacteria</taxon>
        <taxon>Pseudomonadati</taxon>
        <taxon>Pseudomonadota</taxon>
        <taxon>Alphaproteobacteria</taxon>
        <taxon>Rhodobacterales</taxon>
        <taxon>Paracoccaceae</taxon>
        <taxon>Amaricoccus</taxon>
    </lineage>
</organism>
<feature type="signal peptide" evidence="1">
    <location>
        <begin position="1"/>
        <end position="21"/>
    </location>
</feature>
<dbReference type="AlphaFoldDB" id="A0A840SVI8"/>